<dbReference type="PANTHER" id="PTHR48106:SF18">
    <property type="entry name" value="QUINONE OXIDOREDUCTASE PIG3"/>
    <property type="match status" value="1"/>
</dbReference>
<dbReference type="InterPro" id="IPR036291">
    <property type="entry name" value="NAD(P)-bd_dom_sf"/>
</dbReference>
<evidence type="ECO:0000259" key="3">
    <source>
        <dbReference type="SMART" id="SM00829"/>
    </source>
</evidence>
<dbReference type="InterPro" id="IPR011032">
    <property type="entry name" value="GroES-like_sf"/>
</dbReference>
<dbReference type="Gene3D" id="3.90.180.10">
    <property type="entry name" value="Medium-chain alcohol dehydrogenases, catalytic domain"/>
    <property type="match status" value="1"/>
</dbReference>
<dbReference type="AlphaFoldDB" id="A0A3B0X9Q8"/>
<dbReference type="Pfam" id="PF08240">
    <property type="entry name" value="ADH_N"/>
    <property type="match status" value="1"/>
</dbReference>
<dbReference type="InterPro" id="IPR020843">
    <property type="entry name" value="ER"/>
</dbReference>
<keyword evidence="1" id="KW-0521">NADP</keyword>
<reference evidence="4" key="1">
    <citation type="submission" date="2018-06" db="EMBL/GenBank/DDBJ databases">
        <authorList>
            <person name="Zhirakovskaya E."/>
        </authorList>
    </citation>
    <scope>NUCLEOTIDE SEQUENCE</scope>
</reference>
<evidence type="ECO:0000256" key="1">
    <source>
        <dbReference type="ARBA" id="ARBA00022857"/>
    </source>
</evidence>
<evidence type="ECO:0000256" key="2">
    <source>
        <dbReference type="ARBA" id="ARBA00023002"/>
    </source>
</evidence>
<dbReference type="InterPro" id="IPR013154">
    <property type="entry name" value="ADH-like_N"/>
</dbReference>
<dbReference type="SMART" id="SM00829">
    <property type="entry name" value="PKS_ER"/>
    <property type="match status" value="1"/>
</dbReference>
<accession>A0A3B0X9Q8</accession>
<organism evidence="4">
    <name type="scientific">hydrothermal vent metagenome</name>
    <dbReference type="NCBI Taxonomy" id="652676"/>
    <lineage>
        <taxon>unclassified sequences</taxon>
        <taxon>metagenomes</taxon>
        <taxon>ecological metagenomes</taxon>
    </lineage>
</organism>
<dbReference type="GO" id="GO:0070402">
    <property type="term" value="F:NADPH binding"/>
    <property type="evidence" value="ECO:0007669"/>
    <property type="project" value="TreeGrafter"/>
</dbReference>
<dbReference type="Gene3D" id="3.40.50.720">
    <property type="entry name" value="NAD(P)-binding Rossmann-like Domain"/>
    <property type="match status" value="1"/>
</dbReference>
<keyword evidence="2" id="KW-0560">Oxidoreductase</keyword>
<dbReference type="InterPro" id="IPR013149">
    <property type="entry name" value="ADH-like_C"/>
</dbReference>
<feature type="domain" description="Enoyl reductase (ER)" evidence="3">
    <location>
        <begin position="10"/>
        <end position="325"/>
    </location>
</feature>
<name>A0A3B0X9Q8_9ZZZZ</name>
<dbReference type="SUPFAM" id="SSF50129">
    <property type="entry name" value="GroES-like"/>
    <property type="match status" value="1"/>
</dbReference>
<dbReference type="Pfam" id="PF00107">
    <property type="entry name" value="ADH_zinc_N"/>
    <property type="match status" value="1"/>
</dbReference>
<dbReference type="EMBL" id="UOFI01000010">
    <property type="protein sequence ID" value="VAW61330.1"/>
    <property type="molecule type" value="Genomic_DNA"/>
</dbReference>
<dbReference type="SUPFAM" id="SSF51735">
    <property type="entry name" value="NAD(P)-binding Rossmann-fold domains"/>
    <property type="match status" value="1"/>
</dbReference>
<protein>
    <recommendedName>
        <fullName evidence="3">Enoyl reductase (ER) domain-containing protein</fullName>
    </recommendedName>
</protein>
<dbReference type="GO" id="GO:0016651">
    <property type="term" value="F:oxidoreductase activity, acting on NAD(P)H"/>
    <property type="evidence" value="ECO:0007669"/>
    <property type="project" value="TreeGrafter"/>
</dbReference>
<dbReference type="PANTHER" id="PTHR48106">
    <property type="entry name" value="QUINONE OXIDOREDUCTASE PIG3-RELATED"/>
    <property type="match status" value="1"/>
</dbReference>
<sequence length="327" mass="35708">MKAVMINKPGNVEELKIQDVDEPQTPEGYVKIKTRAIGLNRAEIYYRGGNYGEINEPRIPGIEAVGEVVEDNSGQFKISQKVITAMGGLMLARHGSYAEYVIAPASNVLAVDTILPWEELAALPQASLTIWGALDKNLQIREGQSLLIRGGTTTLGLAAISYARARGLKVVATTRKAENKALLIKKGADTVIIDRGDIADEIRMIFPDGVDCALDVVGVETLKDTLKTVKHWGRVCVVGILSGAPILDNFNLMSDLPNTVSLSFFASGILGSEHLPLSESPVQWIIEQMESRKMTSQISKIFEFEQIQEAHRCIENNQALGKIVVKL</sequence>
<gene>
    <name evidence="4" type="ORF">MNBD_GAMMA09-723</name>
</gene>
<proteinExistence type="predicted"/>
<evidence type="ECO:0000313" key="4">
    <source>
        <dbReference type="EMBL" id="VAW61330.1"/>
    </source>
</evidence>